<dbReference type="AlphaFoldDB" id="A0AAD9PT55"/>
<name>A0AAD9PT55_ACRCE</name>
<protein>
    <submittedName>
        <fullName evidence="2">Uncharacterized protein</fullName>
    </submittedName>
</protein>
<comment type="caution">
    <text evidence="2">The sequence shown here is derived from an EMBL/GenBank/DDBJ whole genome shotgun (WGS) entry which is preliminary data.</text>
</comment>
<evidence type="ECO:0000313" key="3">
    <source>
        <dbReference type="Proteomes" id="UP001249851"/>
    </source>
</evidence>
<feature type="chain" id="PRO_5042016179" evidence="1">
    <location>
        <begin position="32"/>
        <end position="882"/>
    </location>
</feature>
<accession>A0AAD9PT55</accession>
<dbReference type="Proteomes" id="UP001249851">
    <property type="component" value="Unassembled WGS sequence"/>
</dbReference>
<evidence type="ECO:0000256" key="1">
    <source>
        <dbReference type="SAM" id="SignalP"/>
    </source>
</evidence>
<keyword evidence="1" id="KW-0732">Signal</keyword>
<proteinExistence type="predicted"/>
<reference evidence="2" key="1">
    <citation type="journal article" date="2023" name="G3 (Bethesda)">
        <title>Whole genome assembly and annotation of the endangered Caribbean coral Acropora cervicornis.</title>
        <authorList>
            <person name="Selwyn J.D."/>
            <person name="Vollmer S.V."/>
        </authorList>
    </citation>
    <scope>NUCLEOTIDE SEQUENCE</scope>
    <source>
        <strain evidence="2">K2</strain>
    </source>
</reference>
<sequence>MTCLKSSTLKISFLVCFYATLLAVTKPIAKAACVNGFEDGCVDSNPVASHHVMRRSIPTGSQRSQSLKVDFILLVHNITYYNTGDKIKFRFNLTHNQSAVTADITQQIKVELSSQFLSPVVNSLSSAVSGAVSNVAYNASAVSFYIATLNQTDEVSITFDAIVRDSIQPLANLYFTALVWGKDSSNTDWYSGPVSSQPTQYAVFPTVVLKRTSYEYLWVSNTTGYSMEITLPKLNFSLLVEITTNINDFSFMEISNVRLRSVGDGIRATGSNTKPKPSMLSNDKKDRVIVIDYNVTIGDHPSLANNSKHWVGAGMRSGYQMLWVGQEAIYVYKSEPSLTADFATQNSSIKRYLIGDSLRVNWTVQHIENTSYEDAANVIISFNSSSLMIIDGTYDYPGHAQNVISRQNNFSTQEFEVASLAKAQKINGNLNLKVSNKISPLEPLDIFLHLRYKNVRGDDKLKTSVKASPSYIAGVPVFCLKNNASTNQIPIGGRAKFSFDILMKRLISTLRVEVLLPVNETSIMSLISFKVNSVGKSISNHASLSKLTSQLSSTVKDPKLFDRGVIDFGTVENEKGDKDHPDNKIMMEFEIIVNDHPNVTNGSKHWVGVGVRGGKRMISKVYFNGTVSHAPTSDQYADNVNVFWMLPPYVRYQKLDHHPSLSYQKTAEGPKFTFNNKLNFLEKFSFSVEGELDPDGRMPPGDNYAVSPIQLSYTPYSMSTVYSAPLVPVSLKFTSPGNGAPEDTPSDLPEIYKRGFFLDKINNLTYICQQSSKRLSSSCFSTTSNDAVTWTAMDQQVCYVIGQDENDLYGIACNKRAYMRKKSPQEAWYGIAKQVWEEAKSRTEKINANLVKIENDSKDLQMHGTWGGKYFHFISMPRGLYD</sequence>
<organism evidence="2 3">
    <name type="scientific">Acropora cervicornis</name>
    <name type="common">Staghorn coral</name>
    <dbReference type="NCBI Taxonomy" id="6130"/>
    <lineage>
        <taxon>Eukaryota</taxon>
        <taxon>Metazoa</taxon>
        <taxon>Cnidaria</taxon>
        <taxon>Anthozoa</taxon>
        <taxon>Hexacorallia</taxon>
        <taxon>Scleractinia</taxon>
        <taxon>Astrocoeniina</taxon>
        <taxon>Acroporidae</taxon>
        <taxon>Acropora</taxon>
    </lineage>
</organism>
<gene>
    <name evidence="2" type="ORF">P5673_031129</name>
</gene>
<dbReference type="EMBL" id="JARQWQ010000142">
    <property type="protein sequence ID" value="KAK2548606.1"/>
    <property type="molecule type" value="Genomic_DNA"/>
</dbReference>
<reference evidence="2" key="2">
    <citation type="journal article" date="2023" name="Science">
        <title>Genomic signatures of disease resistance in endangered staghorn corals.</title>
        <authorList>
            <person name="Vollmer S.V."/>
            <person name="Selwyn J.D."/>
            <person name="Despard B.A."/>
            <person name="Roesel C.L."/>
        </authorList>
    </citation>
    <scope>NUCLEOTIDE SEQUENCE</scope>
    <source>
        <strain evidence="2">K2</strain>
    </source>
</reference>
<keyword evidence="3" id="KW-1185">Reference proteome</keyword>
<feature type="signal peptide" evidence="1">
    <location>
        <begin position="1"/>
        <end position="31"/>
    </location>
</feature>
<evidence type="ECO:0000313" key="2">
    <source>
        <dbReference type="EMBL" id="KAK2548606.1"/>
    </source>
</evidence>